<dbReference type="AlphaFoldDB" id="A0AAN8YVB4"/>
<dbReference type="SMART" id="SM00380">
    <property type="entry name" value="AP2"/>
    <property type="match status" value="1"/>
</dbReference>
<dbReference type="CDD" id="cd00018">
    <property type="entry name" value="AP2"/>
    <property type="match status" value="1"/>
</dbReference>
<evidence type="ECO:0000256" key="3">
    <source>
        <dbReference type="ARBA" id="ARBA00023125"/>
    </source>
</evidence>
<dbReference type="SUPFAM" id="SSF54171">
    <property type="entry name" value="DNA-binding domain"/>
    <property type="match status" value="1"/>
</dbReference>
<dbReference type="PROSITE" id="PS51032">
    <property type="entry name" value="AP2_ERF"/>
    <property type="match status" value="1"/>
</dbReference>
<dbReference type="InterPro" id="IPR016177">
    <property type="entry name" value="DNA-bd_dom_sf"/>
</dbReference>
<dbReference type="EMBL" id="JBAMMX010000024">
    <property type="protein sequence ID" value="KAK6916454.1"/>
    <property type="molecule type" value="Genomic_DNA"/>
</dbReference>
<protein>
    <submittedName>
        <fullName evidence="8">AP2/ERF domain</fullName>
    </submittedName>
</protein>
<evidence type="ECO:0000256" key="5">
    <source>
        <dbReference type="ARBA" id="ARBA00023242"/>
    </source>
</evidence>
<dbReference type="Proteomes" id="UP001370490">
    <property type="component" value="Unassembled WGS sequence"/>
</dbReference>
<keyword evidence="2" id="KW-0805">Transcription regulation</keyword>
<evidence type="ECO:0000256" key="4">
    <source>
        <dbReference type="ARBA" id="ARBA00023163"/>
    </source>
</evidence>
<evidence type="ECO:0000313" key="9">
    <source>
        <dbReference type="Proteomes" id="UP001370490"/>
    </source>
</evidence>
<comment type="caution">
    <text evidence="8">The sequence shown here is derived from an EMBL/GenBank/DDBJ whole genome shotgun (WGS) entry which is preliminary data.</text>
</comment>
<accession>A0AAN8YVB4</accession>
<dbReference type="PANTHER" id="PTHR31190:SF181">
    <property type="entry name" value="OS02G0764700 PROTEIN"/>
    <property type="match status" value="1"/>
</dbReference>
<keyword evidence="9" id="KW-1185">Reference proteome</keyword>
<gene>
    <name evidence="8" type="ORF">RJ641_019315</name>
</gene>
<keyword evidence="4" id="KW-0804">Transcription</keyword>
<evidence type="ECO:0000259" key="7">
    <source>
        <dbReference type="PROSITE" id="PS51032"/>
    </source>
</evidence>
<dbReference type="PRINTS" id="PR00367">
    <property type="entry name" value="ETHRSPELEMNT"/>
</dbReference>
<evidence type="ECO:0000256" key="1">
    <source>
        <dbReference type="ARBA" id="ARBA00004123"/>
    </source>
</evidence>
<dbReference type="InterPro" id="IPR001471">
    <property type="entry name" value="AP2/ERF_dom"/>
</dbReference>
<reference evidence="8 9" key="1">
    <citation type="submission" date="2023-12" db="EMBL/GenBank/DDBJ databases">
        <title>A high-quality genome assembly for Dillenia turbinata (Dilleniales).</title>
        <authorList>
            <person name="Chanderbali A."/>
        </authorList>
    </citation>
    <scope>NUCLEOTIDE SEQUENCE [LARGE SCALE GENOMIC DNA]</scope>
    <source>
        <strain evidence="8">LSX21</strain>
        <tissue evidence="8">Leaf</tissue>
    </source>
</reference>
<dbReference type="GO" id="GO:0005634">
    <property type="term" value="C:nucleus"/>
    <property type="evidence" value="ECO:0007669"/>
    <property type="project" value="UniProtKB-SubCell"/>
</dbReference>
<dbReference type="GO" id="GO:0009873">
    <property type="term" value="P:ethylene-activated signaling pathway"/>
    <property type="evidence" value="ECO:0007669"/>
    <property type="project" value="InterPro"/>
</dbReference>
<dbReference type="InterPro" id="IPR036955">
    <property type="entry name" value="AP2/ERF_dom_sf"/>
</dbReference>
<keyword evidence="5" id="KW-0539">Nucleus</keyword>
<feature type="region of interest" description="Disordered" evidence="6">
    <location>
        <begin position="190"/>
        <end position="233"/>
    </location>
</feature>
<dbReference type="Gene3D" id="3.30.730.10">
    <property type="entry name" value="AP2/ERF domain"/>
    <property type="match status" value="1"/>
</dbReference>
<sequence length="233" mass="25630">MDESPPPPPTRMTHDQETSAIVAALKHVISGGSTPTTTTTITDDNMTSSSSASTSLLPFFEISTCQQCGIEGCLGCNLFATEDQRNQHHHNPATASTASAAASTAAIFPTMTTNDGTRRGNKGKKNYRGVRRRPWGKWAAEIRDPRRAARVWLGTFETAEDAARAYDRAAIEFRGPRAKLNFPFHDYTDDNNHNMESSEEVKVKENSIHLEAGTSKENNNEPFEGINEDEMPD</sequence>
<evidence type="ECO:0000256" key="2">
    <source>
        <dbReference type="ARBA" id="ARBA00023015"/>
    </source>
</evidence>
<proteinExistence type="predicted"/>
<evidence type="ECO:0000256" key="6">
    <source>
        <dbReference type="SAM" id="MobiDB-lite"/>
    </source>
</evidence>
<feature type="compositionally biased region" description="Basic and acidic residues" evidence="6">
    <location>
        <begin position="199"/>
        <end position="208"/>
    </location>
</feature>
<dbReference type="GO" id="GO:0003700">
    <property type="term" value="F:DNA-binding transcription factor activity"/>
    <property type="evidence" value="ECO:0007669"/>
    <property type="project" value="InterPro"/>
</dbReference>
<feature type="domain" description="AP2/ERF" evidence="7">
    <location>
        <begin position="126"/>
        <end position="183"/>
    </location>
</feature>
<name>A0AAN8YVB4_9MAGN</name>
<comment type="subcellular location">
    <subcellularLocation>
        <location evidence="1">Nucleus</location>
    </subcellularLocation>
</comment>
<organism evidence="8 9">
    <name type="scientific">Dillenia turbinata</name>
    <dbReference type="NCBI Taxonomy" id="194707"/>
    <lineage>
        <taxon>Eukaryota</taxon>
        <taxon>Viridiplantae</taxon>
        <taxon>Streptophyta</taxon>
        <taxon>Embryophyta</taxon>
        <taxon>Tracheophyta</taxon>
        <taxon>Spermatophyta</taxon>
        <taxon>Magnoliopsida</taxon>
        <taxon>eudicotyledons</taxon>
        <taxon>Gunneridae</taxon>
        <taxon>Pentapetalae</taxon>
        <taxon>Dilleniales</taxon>
        <taxon>Dilleniaceae</taxon>
        <taxon>Dillenia</taxon>
    </lineage>
</organism>
<dbReference type="Pfam" id="PF00847">
    <property type="entry name" value="AP2"/>
    <property type="match status" value="1"/>
</dbReference>
<keyword evidence="3" id="KW-0238">DNA-binding</keyword>
<dbReference type="InterPro" id="IPR044808">
    <property type="entry name" value="ERF_plant"/>
</dbReference>
<dbReference type="PANTHER" id="PTHR31190">
    <property type="entry name" value="DNA-BINDING DOMAIN"/>
    <property type="match status" value="1"/>
</dbReference>
<dbReference type="FunFam" id="3.30.730.10:FF:000001">
    <property type="entry name" value="Ethylene-responsive transcription factor 2"/>
    <property type="match status" value="1"/>
</dbReference>
<dbReference type="GO" id="GO:0003677">
    <property type="term" value="F:DNA binding"/>
    <property type="evidence" value="ECO:0007669"/>
    <property type="project" value="UniProtKB-KW"/>
</dbReference>
<evidence type="ECO:0000313" key="8">
    <source>
        <dbReference type="EMBL" id="KAK6916454.1"/>
    </source>
</evidence>